<reference evidence="2" key="1">
    <citation type="submission" date="2016-06" db="EMBL/GenBank/DDBJ databases">
        <title>Parallel loss of symbiosis genes in relatives of nitrogen-fixing non-legume Parasponia.</title>
        <authorList>
            <person name="Van Velzen R."/>
            <person name="Holmer R."/>
            <person name="Bu F."/>
            <person name="Rutten L."/>
            <person name="Van Zeijl A."/>
            <person name="Liu W."/>
            <person name="Santuari L."/>
            <person name="Cao Q."/>
            <person name="Sharma T."/>
            <person name="Shen D."/>
            <person name="Roswanjaya Y."/>
            <person name="Wardhani T."/>
            <person name="Kalhor M.S."/>
            <person name="Jansen J."/>
            <person name="Van den Hoogen J."/>
            <person name="Gungor B."/>
            <person name="Hartog M."/>
            <person name="Hontelez J."/>
            <person name="Verver J."/>
            <person name="Yang W.-C."/>
            <person name="Schijlen E."/>
            <person name="Repin R."/>
            <person name="Schilthuizen M."/>
            <person name="Schranz E."/>
            <person name="Heidstra R."/>
            <person name="Miyata K."/>
            <person name="Fedorova E."/>
            <person name="Kohlen W."/>
            <person name="Bisseling T."/>
            <person name="Smit S."/>
            <person name="Geurts R."/>
        </authorList>
    </citation>
    <scope>NUCLEOTIDE SEQUENCE [LARGE SCALE GENOMIC DNA]</scope>
    <source>
        <strain evidence="2">cv. RG33-2</strain>
    </source>
</reference>
<dbReference type="OrthoDB" id="10307100at2759"/>
<evidence type="ECO:0000313" key="2">
    <source>
        <dbReference type="Proteomes" id="UP000237000"/>
    </source>
</evidence>
<dbReference type="InParanoid" id="A0A2P5DUZ2"/>
<sequence>MLKRCEEEHGFAALKLLQYGSWLRAPTPVPQSRGDGNSIRDTYIGSKFGSNDYSGSNTEKEAEVKGLDLFRINHVNETKELEEEME</sequence>
<dbReference type="Proteomes" id="UP000237000">
    <property type="component" value="Unassembled WGS sequence"/>
</dbReference>
<proteinExistence type="predicted"/>
<protein>
    <submittedName>
        <fullName evidence="1">Uncharacterized protein</fullName>
    </submittedName>
</protein>
<keyword evidence="2" id="KW-1185">Reference proteome</keyword>
<name>A0A2P5DUZ2_TREOI</name>
<evidence type="ECO:0000313" key="1">
    <source>
        <dbReference type="EMBL" id="PON77113.1"/>
    </source>
</evidence>
<accession>A0A2P5DUZ2</accession>
<gene>
    <name evidence="1" type="ORF">TorRG33x02_240850</name>
</gene>
<comment type="caution">
    <text evidence="1">The sequence shown here is derived from an EMBL/GenBank/DDBJ whole genome shotgun (WGS) entry which is preliminary data.</text>
</comment>
<organism evidence="1 2">
    <name type="scientific">Trema orientale</name>
    <name type="common">Charcoal tree</name>
    <name type="synonym">Celtis orientalis</name>
    <dbReference type="NCBI Taxonomy" id="63057"/>
    <lineage>
        <taxon>Eukaryota</taxon>
        <taxon>Viridiplantae</taxon>
        <taxon>Streptophyta</taxon>
        <taxon>Embryophyta</taxon>
        <taxon>Tracheophyta</taxon>
        <taxon>Spermatophyta</taxon>
        <taxon>Magnoliopsida</taxon>
        <taxon>eudicotyledons</taxon>
        <taxon>Gunneridae</taxon>
        <taxon>Pentapetalae</taxon>
        <taxon>rosids</taxon>
        <taxon>fabids</taxon>
        <taxon>Rosales</taxon>
        <taxon>Cannabaceae</taxon>
        <taxon>Trema</taxon>
    </lineage>
</organism>
<feature type="non-terminal residue" evidence="1">
    <location>
        <position position="86"/>
    </location>
</feature>
<dbReference type="AlphaFoldDB" id="A0A2P5DUZ2"/>
<dbReference type="EMBL" id="JXTC01000247">
    <property type="protein sequence ID" value="PON77113.1"/>
    <property type="molecule type" value="Genomic_DNA"/>
</dbReference>